<dbReference type="CDD" id="cd03396">
    <property type="entry name" value="PAP2_like_6"/>
    <property type="match status" value="1"/>
</dbReference>
<organism evidence="3 4">
    <name type="scientific">Candidatus Trichorickettsia mobilis</name>
    <dbReference type="NCBI Taxonomy" id="1346319"/>
    <lineage>
        <taxon>Bacteria</taxon>
        <taxon>Pseudomonadati</taxon>
        <taxon>Pseudomonadota</taxon>
        <taxon>Alphaproteobacteria</taxon>
        <taxon>Rickettsiales</taxon>
        <taxon>Rickettsiaceae</taxon>
        <taxon>Rickettsieae</taxon>
        <taxon>Candidatus Trichorickettsia</taxon>
    </lineage>
</organism>
<feature type="transmembrane region" description="Helical" evidence="1">
    <location>
        <begin position="174"/>
        <end position="194"/>
    </location>
</feature>
<dbReference type="EMBL" id="CP112932">
    <property type="protein sequence ID" value="WPY00280.1"/>
    <property type="molecule type" value="Genomic_DNA"/>
</dbReference>
<keyword evidence="1" id="KW-1133">Transmembrane helix</keyword>
<dbReference type="PANTHER" id="PTHR14969">
    <property type="entry name" value="SPHINGOSINE-1-PHOSPHATE PHOSPHOHYDROLASE"/>
    <property type="match status" value="1"/>
</dbReference>
<dbReference type="Pfam" id="PF01569">
    <property type="entry name" value="PAP2"/>
    <property type="match status" value="1"/>
</dbReference>
<reference evidence="3 4" key="1">
    <citation type="submission" date="2022-10" db="EMBL/GenBank/DDBJ databases">
        <title>Host association and intracellularity evolved multiple times independently in the Rickettsiales.</title>
        <authorList>
            <person name="Castelli M."/>
            <person name="Nardi T."/>
            <person name="Gammuto L."/>
            <person name="Bellinzona G."/>
            <person name="Sabaneyeva E."/>
            <person name="Potekhin A."/>
            <person name="Serra V."/>
            <person name="Petroni G."/>
            <person name="Sassera D."/>
        </authorList>
    </citation>
    <scope>NUCLEOTIDE SEQUENCE [LARGE SCALE GENOMIC DNA]</scope>
    <source>
        <strain evidence="3 4">Kr 154-4</strain>
    </source>
</reference>
<feature type="transmembrane region" description="Helical" evidence="1">
    <location>
        <begin position="200"/>
        <end position="222"/>
    </location>
</feature>
<feature type="domain" description="Phosphatidic acid phosphatase type 2/haloperoxidase" evidence="2">
    <location>
        <begin position="90"/>
        <end position="219"/>
    </location>
</feature>
<evidence type="ECO:0000313" key="3">
    <source>
        <dbReference type="EMBL" id="WPY00280.1"/>
    </source>
</evidence>
<feature type="transmembrane region" description="Helical" evidence="1">
    <location>
        <begin position="86"/>
        <end position="109"/>
    </location>
</feature>
<feature type="transmembrane region" description="Helical" evidence="1">
    <location>
        <begin position="7"/>
        <end position="27"/>
    </location>
</feature>
<sequence>MINNRLIYINIILSGILFGLLVSYPALDLKFSQLFYDHDHGFIYRNNFVVRFLFLLIPPLTKIFVAACIIFFCFQRYKHKNFKKTLSSWIAYLIIAVTIGPGLIVNQILKNDIGRARPSQITEFGGSKNFTAAAIITDQCHYNCSFPSGHAAMAYYYTILAYTTLLFSNKNKKYFTIIYISALLFGTLTGLSRILMGGHFLSDVIASCFIILTINHLLFLWWQKQQIA</sequence>
<dbReference type="SUPFAM" id="SSF48317">
    <property type="entry name" value="Acid phosphatase/Vanadium-dependent haloperoxidase"/>
    <property type="match status" value="1"/>
</dbReference>
<proteinExistence type="predicted"/>
<gene>
    <name evidence="3" type="ORF">Trichorick_00152</name>
</gene>
<dbReference type="SMART" id="SM00014">
    <property type="entry name" value="acidPPc"/>
    <property type="match status" value="1"/>
</dbReference>
<evidence type="ECO:0000259" key="2">
    <source>
        <dbReference type="SMART" id="SM00014"/>
    </source>
</evidence>
<feature type="transmembrane region" description="Helical" evidence="1">
    <location>
        <begin position="151"/>
        <end position="167"/>
    </location>
</feature>
<protein>
    <submittedName>
        <fullName evidence="3">PAP2 superfamily phosphatase</fullName>
    </submittedName>
</protein>
<keyword evidence="1" id="KW-0472">Membrane</keyword>
<keyword evidence="4" id="KW-1185">Reference proteome</keyword>
<evidence type="ECO:0000256" key="1">
    <source>
        <dbReference type="SAM" id="Phobius"/>
    </source>
</evidence>
<dbReference type="Gene3D" id="1.20.144.10">
    <property type="entry name" value="Phosphatidic acid phosphatase type 2/haloperoxidase"/>
    <property type="match status" value="1"/>
</dbReference>
<accession>A0ABZ0USU7</accession>
<keyword evidence="1" id="KW-0812">Transmembrane</keyword>
<dbReference type="Proteomes" id="UP001326613">
    <property type="component" value="Chromosome"/>
</dbReference>
<name>A0ABZ0USU7_9RICK</name>
<dbReference type="InterPro" id="IPR036938">
    <property type="entry name" value="PAP2/HPO_sf"/>
</dbReference>
<dbReference type="PANTHER" id="PTHR14969:SF13">
    <property type="entry name" value="AT30094P"/>
    <property type="match status" value="1"/>
</dbReference>
<feature type="transmembrane region" description="Helical" evidence="1">
    <location>
        <begin position="52"/>
        <end position="74"/>
    </location>
</feature>
<dbReference type="InterPro" id="IPR000326">
    <property type="entry name" value="PAP2/HPO"/>
</dbReference>
<evidence type="ECO:0000313" key="4">
    <source>
        <dbReference type="Proteomes" id="UP001326613"/>
    </source>
</evidence>
<dbReference type="RefSeq" id="WP_323738367.1">
    <property type="nucleotide sequence ID" value="NZ_CP112932.1"/>
</dbReference>